<feature type="transmembrane region" description="Helical" evidence="10">
    <location>
        <begin position="273"/>
        <end position="293"/>
    </location>
</feature>
<feature type="transmembrane region" description="Helical" evidence="10">
    <location>
        <begin position="157"/>
        <end position="186"/>
    </location>
</feature>
<dbReference type="InterPro" id="IPR001499">
    <property type="entry name" value="GPCR_STE3"/>
</dbReference>
<evidence type="ECO:0000256" key="1">
    <source>
        <dbReference type="ARBA" id="ARBA00004141"/>
    </source>
</evidence>
<dbReference type="GO" id="GO:0000750">
    <property type="term" value="P:pheromone-dependent signal transduction involved in conjugation with cellular fusion"/>
    <property type="evidence" value="ECO:0007669"/>
    <property type="project" value="TreeGrafter"/>
</dbReference>
<dbReference type="PANTHER" id="PTHR28097:SF1">
    <property type="entry name" value="PHEROMONE A FACTOR RECEPTOR"/>
    <property type="match status" value="1"/>
</dbReference>
<keyword evidence="8" id="KW-0675">Receptor</keyword>
<evidence type="ECO:0000256" key="6">
    <source>
        <dbReference type="ARBA" id="ARBA00023040"/>
    </source>
</evidence>
<proteinExistence type="inferred from homology"/>
<keyword evidence="6" id="KW-0297">G-protein coupled receptor</keyword>
<evidence type="ECO:0000256" key="8">
    <source>
        <dbReference type="ARBA" id="ARBA00023170"/>
    </source>
</evidence>
<keyword evidence="3" id="KW-0589">Pheromone response</keyword>
<comment type="subcellular location">
    <subcellularLocation>
        <location evidence="1">Membrane</location>
        <topology evidence="1">Multi-pass membrane protein</topology>
    </subcellularLocation>
</comment>
<evidence type="ECO:0000256" key="2">
    <source>
        <dbReference type="ARBA" id="ARBA00011085"/>
    </source>
</evidence>
<organism evidence="11 12">
    <name type="scientific">Rhizoctonia solani</name>
    <dbReference type="NCBI Taxonomy" id="456999"/>
    <lineage>
        <taxon>Eukaryota</taxon>
        <taxon>Fungi</taxon>
        <taxon>Dikarya</taxon>
        <taxon>Basidiomycota</taxon>
        <taxon>Agaricomycotina</taxon>
        <taxon>Agaricomycetes</taxon>
        <taxon>Cantharellales</taxon>
        <taxon>Ceratobasidiaceae</taxon>
        <taxon>Rhizoctonia</taxon>
    </lineage>
</organism>
<dbReference type="GO" id="GO:0005886">
    <property type="term" value="C:plasma membrane"/>
    <property type="evidence" value="ECO:0007669"/>
    <property type="project" value="TreeGrafter"/>
</dbReference>
<feature type="non-terminal residue" evidence="11">
    <location>
        <position position="1"/>
    </location>
</feature>
<evidence type="ECO:0000256" key="10">
    <source>
        <dbReference type="SAM" id="Phobius"/>
    </source>
</evidence>
<gene>
    <name evidence="11" type="ORF">RDB_LOCUS65545</name>
</gene>
<name>A0A8H3GKG5_9AGAM</name>
<protein>
    <recommendedName>
        <fullName evidence="13">Pheromone receptor</fullName>
    </recommendedName>
</protein>
<dbReference type="Proteomes" id="UP000663861">
    <property type="component" value="Unassembled WGS sequence"/>
</dbReference>
<dbReference type="PANTHER" id="PTHR28097">
    <property type="entry name" value="PHEROMONE A FACTOR RECEPTOR"/>
    <property type="match status" value="1"/>
</dbReference>
<keyword evidence="7 10" id="KW-0472">Membrane</keyword>
<dbReference type="PRINTS" id="PR00899">
    <property type="entry name" value="GPCRSTE3"/>
</dbReference>
<dbReference type="Pfam" id="PF02076">
    <property type="entry name" value="STE3"/>
    <property type="match status" value="1"/>
</dbReference>
<keyword evidence="4 10" id="KW-0812">Transmembrane</keyword>
<dbReference type="GO" id="GO:0004932">
    <property type="term" value="F:mating-type factor pheromone receptor activity"/>
    <property type="evidence" value="ECO:0007669"/>
    <property type="project" value="InterPro"/>
</dbReference>
<evidence type="ECO:0008006" key="13">
    <source>
        <dbReference type="Google" id="ProtNLM"/>
    </source>
</evidence>
<feature type="transmembrane region" description="Helical" evidence="10">
    <location>
        <begin position="207"/>
        <end position="232"/>
    </location>
</feature>
<reference evidence="11" key="1">
    <citation type="submission" date="2021-01" db="EMBL/GenBank/DDBJ databases">
        <authorList>
            <person name="Kaushik A."/>
        </authorList>
    </citation>
    <scope>NUCLEOTIDE SEQUENCE</scope>
    <source>
        <strain evidence="11">AG4-RS23</strain>
    </source>
</reference>
<accession>A0A8H3GKG5</accession>
<dbReference type="EMBL" id="CAJMWY010001100">
    <property type="protein sequence ID" value="CAE6458658.1"/>
    <property type="molecule type" value="Genomic_DNA"/>
</dbReference>
<keyword evidence="9" id="KW-0807">Transducer</keyword>
<evidence type="ECO:0000256" key="5">
    <source>
        <dbReference type="ARBA" id="ARBA00022989"/>
    </source>
</evidence>
<keyword evidence="5 10" id="KW-1133">Transmembrane helix</keyword>
<feature type="transmembrane region" description="Helical" evidence="10">
    <location>
        <begin position="117"/>
        <end position="137"/>
    </location>
</feature>
<evidence type="ECO:0000313" key="12">
    <source>
        <dbReference type="Proteomes" id="UP000663861"/>
    </source>
</evidence>
<comment type="similarity">
    <text evidence="2">Belongs to the G-protein coupled receptor 4 family.</text>
</comment>
<evidence type="ECO:0000256" key="9">
    <source>
        <dbReference type="ARBA" id="ARBA00023224"/>
    </source>
</evidence>
<sequence>ITFRGSKGQIWRGDELMEKVMKPLEELDEVAFRGFGSTVEKYTLLMAVVNFPRGINTVIWAGNVINHAPVWCDIEIGTHYALASSTVCVSRNLAQISSPYYTTPSVAQRRTQLTFEIFMCAGWPAIGMILHIIVQAYRFLIIEDFGCKRSIYGSLPSVFLVSLPPIICSLVTLVYSGMSISLIWLIRRRARFCAALPHHPSGLTNACHLRLIALSITMMISIPSMTVFVFIINLTNSGLRPWVSWDYVHEDWQRIAYYEKKFVLQADWNRYLITWYMIPFISVIFFAFFGLGWETKEEYTTYACSVKTGIFRIKHKGRSVLPVSSGRTLIPERAVAMPTTQQ</sequence>
<evidence type="ECO:0000256" key="3">
    <source>
        <dbReference type="ARBA" id="ARBA00022507"/>
    </source>
</evidence>
<evidence type="ECO:0000256" key="4">
    <source>
        <dbReference type="ARBA" id="ARBA00022692"/>
    </source>
</evidence>
<dbReference type="AlphaFoldDB" id="A0A8H3GKG5"/>
<evidence type="ECO:0000313" key="11">
    <source>
        <dbReference type="EMBL" id="CAE6458658.1"/>
    </source>
</evidence>
<comment type="caution">
    <text evidence="11">The sequence shown here is derived from an EMBL/GenBank/DDBJ whole genome shotgun (WGS) entry which is preliminary data.</text>
</comment>
<evidence type="ECO:0000256" key="7">
    <source>
        <dbReference type="ARBA" id="ARBA00023136"/>
    </source>
</evidence>